<sequence>MSRRHPRDTGAVSFVRAGPHGIHRLGHDGEPGAAPAISLHVYGVAGEQIATHINDLVRVAAPASA</sequence>
<reference evidence="1 2" key="1">
    <citation type="journal article" date="2018" name="ISME J.">
        <title>Involvement of Burkholderiaceae and sulfurous volatiles in disease-suppressive soils.</title>
        <authorList>
            <person name="Carrion V.J."/>
            <person name="Cordovez V."/>
            <person name="Tyc O."/>
            <person name="Etalo D.W."/>
            <person name="de Bruijn I."/>
            <person name="de Jager V.C."/>
            <person name="Medema M.H."/>
            <person name="Eberl L."/>
            <person name="Raaijmakers J.M."/>
        </authorList>
    </citation>
    <scope>NUCLEOTIDE SEQUENCE [LARGE SCALE GENOMIC DNA]</scope>
    <source>
        <strain evidence="2">mHSR5</strain>
    </source>
</reference>
<organism evidence="1 2">
    <name type="scientific">Burkholderia pyrrocinia</name>
    <name type="common">Pseudomonas pyrrocinia</name>
    <dbReference type="NCBI Taxonomy" id="60550"/>
    <lineage>
        <taxon>Bacteria</taxon>
        <taxon>Pseudomonadati</taxon>
        <taxon>Pseudomonadota</taxon>
        <taxon>Betaproteobacteria</taxon>
        <taxon>Burkholderiales</taxon>
        <taxon>Burkholderiaceae</taxon>
        <taxon>Burkholderia</taxon>
        <taxon>Burkholderia cepacia complex</taxon>
    </lineage>
</organism>
<dbReference type="Proteomes" id="UP000253104">
    <property type="component" value="Chromosome mHSR5_A"/>
</dbReference>
<keyword evidence="1" id="KW-0223">Dioxygenase</keyword>
<name>A0A2Z5MTY2_BURPY</name>
<evidence type="ECO:0000313" key="2">
    <source>
        <dbReference type="Proteomes" id="UP000253104"/>
    </source>
</evidence>
<dbReference type="GO" id="GO:0051213">
    <property type="term" value="F:dioxygenase activity"/>
    <property type="evidence" value="ECO:0007669"/>
    <property type="project" value="UniProtKB-KW"/>
</dbReference>
<dbReference type="OrthoDB" id="7059163at2"/>
<protein>
    <submittedName>
        <fullName evidence="1">Cysteine dioxygenase</fullName>
    </submittedName>
</protein>
<evidence type="ECO:0000313" key="1">
    <source>
        <dbReference type="EMBL" id="AXF20138.1"/>
    </source>
</evidence>
<keyword evidence="1" id="KW-0560">Oxidoreductase</keyword>
<dbReference type="AlphaFoldDB" id="A0A2Z5MTY2"/>
<proteinExistence type="predicted"/>
<accession>A0A2Z5MTY2</accession>
<dbReference type="EMBL" id="CP024902">
    <property type="protein sequence ID" value="AXF20138.1"/>
    <property type="molecule type" value="Genomic_DNA"/>
</dbReference>
<gene>
    <name evidence="1" type="ORF">CUJ89_06220</name>
</gene>